<name>A0A3Q7YGW1_CICAR</name>
<dbReference type="SUPFAM" id="SSF48264">
    <property type="entry name" value="Cytochrome P450"/>
    <property type="match status" value="1"/>
</dbReference>
<evidence type="ECO:0000313" key="15">
    <source>
        <dbReference type="RefSeq" id="XP_027192930.1"/>
    </source>
</evidence>
<evidence type="ECO:0000256" key="1">
    <source>
        <dbReference type="ARBA" id="ARBA00004167"/>
    </source>
</evidence>
<dbReference type="PRINTS" id="PR00385">
    <property type="entry name" value="P450"/>
</dbReference>
<accession>A0A3Q7YGW1</accession>
<organism evidence="14 15">
    <name type="scientific">Cicer arietinum</name>
    <name type="common">Chickpea</name>
    <name type="synonym">Garbanzo</name>
    <dbReference type="NCBI Taxonomy" id="3827"/>
    <lineage>
        <taxon>Eukaryota</taxon>
        <taxon>Viridiplantae</taxon>
        <taxon>Streptophyta</taxon>
        <taxon>Embryophyta</taxon>
        <taxon>Tracheophyta</taxon>
        <taxon>Spermatophyta</taxon>
        <taxon>Magnoliopsida</taxon>
        <taxon>eudicotyledons</taxon>
        <taxon>Gunneridae</taxon>
        <taxon>Pentapetalae</taxon>
        <taxon>rosids</taxon>
        <taxon>fabids</taxon>
        <taxon>Fabales</taxon>
        <taxon>Fabaceae</taxon>
        <taxon>Papilionoideae</taxon>
        <taxon>50 kb inversion clade</taxon>
        <taxon>NPAAA clade</taxon>
        <taxon>Hologalegina</taxon>
        <taxon>IRL clade</taxon>
        <taxon>Cicereae</taxon>
        <taxon>Cicer</taxon>
    </lineage>
</organism>
<dbReference type="InterPro" id="IPR050665">
    <property type="entry name" value="Cytochrome_P450_Monooxygen"/>
</dbReference>
<dbReference type="GO" id="GO:0005506">
    <property type="term" value="F:iron ion binding"/>
    <property type="evidence" value="ECO:0007669"/>
    <property type="project" value="InterPro"/>
</dbReference>
<dbReference type="STRING" id="3827.A0A3Q7YGW1"/>
<evidence type="ECO:0000256" key="2">
    <source>
        <dbReference type="ARBA" id="ARBA00010617"/>
    </source>
</evidence>
<dbReference type="CDD" id="cd20642">
    <property type="entry name" value="CYP72"/>
    <property type="match status" value="1"/>
</dbReference>
<dbReference type="GO" id="GO:0016020">
    <property type="term" value="C:membrane"/>
    <property type="evidence" value="ECO:0007669"/>
    <property type="project" value="UniProtKB-SubCell"/>
</dbReference>
<keyword evidence="4 13" id="KW-0812">Transmembrane</keyword>
<evidence type="ECO:0000256" key="3">
    <source>
        <dbReference type="ARBA" id="ARBA00022617"/>
    </source>
</evidence>
<reference evidence="15" key="2">
    <citation type="submission" date="2025-08" db="UniProtKB">
        <authorList>
            <consortium name="RefSeq"/>
        </authorList>
    </citation>
    <scope>IDENTIFICATION</scope>
    <source>
        <tissue evidence="15">Etiolated seedlings</tissue>
    </source>
</reference>
<evidence type="ECO:0000256" key="4">
    <source>
        <dbReference type="ARBA" id="ARBA00022692"/>
    </source>
</evidence>
<dbReference type="PaxDb" id="3827-XP_004488695.1"/>
<dbReference type="OrthoDB" id="1470350at2759"/>
<dbReference type="InterPro" id="IPR017972">
    <property type="entry name" value="Cyt_P450_CS"/>
</dbReference>
<dbReference type="AlphaFoldDB" id="A0A3Q7YGW1"/>
<evidence type="ECO:0000256" key="12">
    <source>
        <dbReference type="RuleBase" id="RU000461"/>
    </source>
</evidence>
<dbReference type="GO" id="GO:0016705">
    <property type="term" value="F:oxidoreductase activity, acting on paired donors, with incorporation or reduction of molecular oxygen"/>
    <property type="evidence" value="ECO:0007669"/>
    <property type="project" value="InterPro"/>
</dbReference>
<evidence type="ECO:0000256" key="13">
    <source>
        <dbReference type="SAM" id="Phobius"/>
    </source>
</evidence>
<reference evidence="14" key="1">
    <citation type="journal article" date="2013" name="Nat. Biotechnol.">
        <title>Draft genome sequence of chickpea (Cicer arietinum) provides a resource for trait improvement.</title>
        <authorList>
            <person name="Varshney R.K."/>
            <person name="Song C."/>
            <person name="Saxena R.K."/>
            <person name="Azam S."/>
            <person name="Yu S."/>
            <person name="Sharpe A.G."/>
            <person name="Cannon S."/>
            <person name="Baek J."/>
            <person name="Rosen B.D."/>
            <person name="Tar'an B."/>
            <person name="Millan T."/>
            <person name="Zhang X."/>
            <person name="Ramsay L.D."/>
            <person name="Iwata A."/>
            <person name="Wang Y."/>
            <person name="Nelson W."/>
            <person name="Farmer A.D."/>
            <person name="Gaur P.M."/>
            <person name="Soderlund C."/>
            <person name="Penmetsa R.V."/>
            <person name="Xu C."/>
            <person name="Bharti A.K."/>
            <person name="He W."/>
            <person name="Winter P."/>
            <person name="Zhao S."/>
            <person name="Hane J.K."/>
            <person name="Carrasquilla-Garcia N."/>
            <person name="Condie J.A."/>
            <person name="Upadhyaya H.D."/>
            <person name="Luo M.C."/>
            <person name="Thudi M."/>
            <person name="Gowda C.L."/>
            <person name="Singh N.P."/>
            <person name="Lichtenzveig J."/>
            <person name="Gali K.K."/>
            <person name="Rubio J."/>
            <person name="Nadarajan N."/>
            <person name="Dolezel J."/>
            <person name="Bansal K.C."/>
            <person name="Xu X."/>
            <person name="Edwards D."/>
            <person name="Zhang G."/>
            <person name="Kahl G."/>
            <person name="Gil J."/>
            <person name="Singh K.B."/>
            <person name="Datta S.K."/>
            <person name="Jackson S.A."/>
            <person name="Wang J."/>
            <person name="Cook D.R."/>
        </authorList>
    </citation>
    <scope>NUCLEOTIDE SEQUENCE [LARGE SCALE GENOMIC DNA]</scope>
    <source>
        <strain evidence="14">cv. CDC Frontier</strain>
    </source>
</reference>
<keyword evidence="9 12" id="KW-0503">Monooxygenase</keyword>
<dbReference type="KEGG" id="cam:101510310"/>
<keyword evidence="3 11" id="KW-0349">Heme</keyword>
<gene>
    <name evidence="15" type="primary">LOC101510310</name>
</gene>
<keyword evidence="14" id="KW-1185">Reference proteome</keyword>
<dbReference type="PANTHER" id="PTHR24282:SF255">
    <property type="entry name" value="CYTOCHROME P450 72A11-RELATED"/>
    <property type="match status" value="1"/>
</dbReference>
<dbReference type="Proteomes" id="UP000087171">
    <property type="component" value="Chromosome Ca1"/>
</dbReference>
<dbReference type="PRINTS" id="PR00463">
    <property type="entry name" value="EP450I"/>
</dbReference>
<keyword evidence="10 13" id="KW-0472">Membrane</keyword>
<dbReference type="Pfam" id="PF00067">
    <property type="entry name" value="p450"/>
    <property type="match status" value="1"/>
</dbReference>
<dbReference type="PROSITE" id="PS00086">
    <property type="entry name" value="CYTOCHROME_P450"/>
    <property type="match status" value="1"/>
</dbReference>
<comment type="subcellular location">
    <subcellularLocation>
        <location evidence="1">Membrane</location>
        <topology evidence="1">Single-pass membrane protein</topology>
    </subcellularLocation>
</comment>
<dbReference type="RefSeq" id="XP_027192930.1">
    <property type="nucleotide sequence ID" value="XM_027337129.1"/>
</dbReference>
<evidence type="ECO:0000256" key="10">
    <source>
        <dbReference type="ARBA" id="ARBA00023136"/>
    </source>
</evidence>
<evidence type="ECO:0000256" key="9">
    <source>
        <dbReference type="ARBA" id="ARBA00023033"/>
    </source>
</evidence>
<proteinExistence type="inferred from homology"/>
<evidence type="ECO:0000256" key="7">
    <source>
        <dbReference type="ARBA" id="ARBA00023002"/>
    </source>
</evidence>
<evidence type="ECO:0000313" key="14">
    <source>
        <dbReference type="Proteomes" id="UP000087171"/>
    </source>
</evidence>
<sequence length="513" mass="58897">MEVPWAIIVSIILLIILVWAWKAFNWLWLKPKKLERILREQGLKGTSYRLLYGDTNDVIKMQTEAAFKSINLSDDLVSHVFPYDHQTVTKYGNNPFIWFGPKPRVILTDSELVKEVFMKSNSFQKLPQNPLLRMLINGLVSYDSEKWSKHRKIINPAFHLEKLKLMLPTFLQCCDDLVSNWEGELSSSNGTCEVDVWPSVQKLSSDVIARTAFGSTYEEGIKIFELLKEQMDLTAEMFITIYIPGWRFLPTAKNRRVKEIYRDLKALLTKVINNREKALKAGESPKNDLLGILLESNRKEIEDKGMNLEDVIKECKGFYLAGQETTSVSLIWALILLSKNLDWQERAREEVLQVFGNRKPDFEGLNQLKIVTMIMYEVLRLYTPIFALPREVYQDVKIGNLTIPAGAQIILPIIMIHYDQKLWGDDVKEFNPGRFSEGILKATNGKAAYFPFGMGPRICIGQNYSLIEAKLALAMILQRFSFELSPAYTHSPAPKITLYPQHGAHLILHKINP</sequence>
<evidence type="ECO:0000256" key="11">
    <source>
        <dbReference type="PIRSR" id="PIRSR602401-1"/>
    </source>
</evidence>
<dbReference type="Gene3D" id="1.10.630.10">
    <property type="entry name" value="Cytochrome P450"/>
    <property type="match status" value="1"/>
</dbReference>
<dbReference type="InterPro" id="IPR001128">
    <property type="entry name" value="Cyt_P450"/>
</dbReference>
<dbReference type="PANTHER" id="PTHR24282">
    <property type="entry name" value="CYTOCHROME P450 FAMILY MEMBER"/>
    <property type="match status" value="1"/>
</dbReference>
<dbReference type="FunFam" id="1.10.630.10:FF:000029">
    <property type="entry name" value="Cytochrome P450 734A1"/>
    <property type="match status" value="1"/>
</dbReference>
<evidence type="ECO:0000256" key="5">
    <source>
        <dbReference type="ARBA" id="ARBA00022723"/>
    </source>
</evidence>
<feature type="binding site" description="axial binding residue" evidence="11">
    <location>
        <position position="459"/>
    </location>
    <ligand>
        <name>heme</name>
        <dbReference type="ChEBI" id="CHEBI:30413"/>
    </ligand>
    <ligandPart>
        <name>Fe</name>
        <dbReference type="ChEBI" id="CHEBI:18248"/>
    </ligandPart>
</feature>
<dbReference type="InterPro" id="IPR036396">
    <property type="entry name" value="Cyt_P450_sf"/>
</dbReference>
<dbReference type="InterPro" id="IPR002401">
    <property type="entry name" value="Cyt_P450_E_grp-I"/>
</dbReference>
<dbReference type="GO" id="GO:0004497">
    <property type="term" value="F:monooxygenase activity"/>
    <property type="evidence" value="ECO:0007669"/>
    <property type="project" value="UniProtKB-KW"/>
</dbReference>
<keyword evidence="6 13" id="KW-1133">Transmembrane helix</keyword>
<evidence type="ECO:0000256" key="6">
    <source>
        <dbReference type="ARBA" id="ARBA00022989"/>
    </source>
</evidence>
<comment type="similarity">
    <text evidence="2 12">Belongs to the cytochrome P450 family.</text>
</comment>
<keyword evidence="8 11" id="KW-0408">Iron</keyword>
<keyword evidence="7 12" id="KW-0560">Oxidoreductase</keyword>
<dbReference type="GO" id="GO:0020037">
    <property type="term" value="F:heme binding"/>
    <property type="evidence" value="ECO:0007669"/>
    <property type="project" value="InterPro"/>
</dbReference>
<feature type="transmembrane region" description="Helical" evidence="13">
    <location>
        <begin position="6"/>
        <end position="29"/>
    </location>
</feature>
<protein>
    <submittedName>
        <fullName evidence="15">Cytochrome P450 72A68-like</fullName>
    </submittedName>
</protein>
<comment type="cofactor">
    <cofactor evidence="11">
        <name>heme</name>
        <dbReference type="ChEBI" id="CHEBI:30413"/>
    </cofactor>
</comment>
<keyword evidence="5 11" id="KW-0479">Metal-binding</keyword>
<evidence type="ECO:0000256" key="8">
    <source>
        <dbReference type="ARBA" id="ARBA00023004"/>
    </source>
</evidence>